<dbReference type="Proteomes" id="UP001431217">
    <property type="component" value="Unassembled WGS sequence"/>
</dbReference>
<evidence type="ECO:0000256" key="1">
    <source>
        <dbReference type="SAM" id="SignalP"/>
    </source>
</evidence>
<evidence type="ECO:0000313" key="2">
    <source>
        <dbReference type="EMBL" id="MCL1635679.1"/>
    </source>
</evidence>
<comment type="caution">
    <text evidence="2">The sequence shown here is derived from an EMBL/GenBank/DDBJ whole genome shotgun (WGS) entry which is preliminary data.</text>
</comment>
<gene>
    <name evidence="2" type="ORF">M2650_13705</name>
</gene>
<proteinExistence type="predicted"/>
<keyword evidence="1" id="KW-0732">Signal</keyword>
<dbReference type="InterPro" id="IPR021557">
    <property type="entry name" value="DUF3016"/>
</dbReference>
<name>A0ABT0MLB1_9GAMM</name>
<accession>A0ABT0MLB1</accession>
<keyword evidence="3" id="KW-1185">Reference proteome</keyword>
<protein>
    <submittedName>
        <fullName evidence="2">DUF3016 domain-containing protein</fullName>
    </submittedName>
</protein>
<dbReference type="RefSeq" id="WP_249475428.1">
    <property type="nucleotide sequence ID" value="NZ_JAMBEP010000003.1"/>
</dbReference>
<reference evidence="2 3" key="1">
    <citation type="submission" date="2022-05" db="EMBL/GenBank/DDBJ databases">
        <title>Luteimonas sp. SX5, whole genome shotgun sequencing project.</title>
        <authorList>
            <person name="Zhao G."/>
            <person name="Shen L."/>
        </authorList>
    </citation>
    <scope>NUCLEOTIDE SEQUENCE [LARGE SCALE GENOMIC DNA]</scope>
    <source>
        <strain evidence="2 3">SX5</strain>
    </source>
</reference>
<dbReference type="Pfam" id="PF11454">
    <property type="entry name" value="DUF3016"/>
    <property type="match status" value="1"/>
</dbReference>
<dbReference type="EMBL" id="JAMBEP010000003">
    <property type="protein sequence ID" value="MCL1635679.1"/>
    <property type="molecule type" value="Genomic_DNA"/>
</dbReference>
<feature type="signal peptide" evidence="1">
    <location>
        <begin position="1"/>
        <end position="22"/>
    </location>
</feature>
<organism evidence="2 3">
    <name type="scientific">Luteimonas galliterrae</name>
    <dbReference type="NCBI Taxonomy" id="2940486"/>
    <lineage>
        <taxon>Bacteria</taxon>
        <taxon>Pseudomonadati</taxon>
        <taxon>Pseudomonadota</taxon>
        <taxon>Gammaproteobacteria</taxon>
        <taxon>Lysobacterales</taxon>
        <taxon>Lysobacteraceae</taxon>
        <taxon>Luteimonas</taxon>
    </lineage>
</organism>
<evidence type="ECO:0000313" key="3">
    <source>
        <dbReference type="Proteomes" id="UP001431217"/>
    </source>
</evidence>
<sequence length="184" mass="20796">MKFSSFAPTLLVGLLLAAPAAASSDVTDPKAPRSLPAEGRVDVSWTDPAQFSEIRQSNNRWEARRGDWVQQIAKYVRKRAEQRLPEGDRMSVTINDIRRAGQFEPWRGANVSSTRFVRDIYPPRIELSFTLTGADGRVIAQGERKLTDLAFLMNTPTAGSSDNLRYEKRLIDDWLSKEFKRPDA</sequence>
<feature type="chain" id="PRO_5047371234" evidence="1">
    <location>
        <begin position="23"/>
        <end position="184"/>
    </location>
</feature>